<name>A0A1Y3BM57_EURMA</name>
<comment type="caution">
    <text evidence="3">The sequence shown here is derived from an EMBL/GenBank/DDBJ whole genome shotgun (WGS) entry which is preliminary data.</text>
</comment>
<gene>
    <name evidence="3" type="ORF">BLA29_013358</name>
</gene>
<feature type="domain" description="Laminin G" evidence="2">
    <location>
        <begin position="1"/>
        <end position="90"/>
    </location>
</feature>
<dbReference type="Gene3D" id="2.60.120.200">
    <property type="match status" value="1"/>
</dbReference>
<reference evidence="3 4" key="1">
    <citation type="submission" date="2017-03" db="EMBL/GenBank/DDBJ databases">
        <title>Genome Survey of Euroglyphus maynei.</title>
        <authorList>
            <person name="Arlian L.G."/>
            <person name="Morgan M.S."/>
            <person name="Rider S.D."/>
        </authorList>
    </citation>
    <scope>NUCLEOTIDE SEQUENCE [LARGE SCALE GENOMIC DNA]</scope>
    <source>
        <strain evidence="3">Arlian Lab</strain>
        <tissue evidence="3">Whole body</tissue>
    </source>
</reference>
<keyword evidence="4" id="KW-1185">Reference proteome</keyword>
<evidence type="ECO:0000259" key="2">
    <source>
        <dbReference type="PROSITE" id="PS50025"/>
    </source>
</evidence>
<keyword evidence="1" id="KW-1015">Disulfide bond</keyword>
<evidence type="ECO:0000256" key="1">
    <source>
        <dbReference type="PROSITE-ProRule" id="PRU00122"/>
    </source>
</evidence>
<feature type="disulfide bond" evidence="1">
    <location>
        <begin position="63"/>
        <end position="90"/>
    </location>
</feature>
<dbReference type="InterPro" id="IPR001791">
    <property type="entry name" value="Laminin_G"/>
</dbReference>
<dbReference type="OrthoDB" id="10011303at2759"/>
<sequence length="93" mass="10026">MAFKTKNLVMLTIDDQPTTISLGQAGISSTDTKDPLYIGGLPAKLKEEKSTQLNNVKDDYLGCLRIVSINGQSQTLNNAKVEGEVTLNSCPIN</sequence>
<dbReference type="SUPFAM" id="SSF49899">
    <property type="entry name" value="Concanavalin A-like lectins/glucanases"/>
    <property type="match status" value="1"/>
</dbReference>
<proteinExistence type="predicted"/>
<accession>A0A1Y3BM57</accession>
<dbReference type="EMBL" id="MUJZ01015687">
    <property type="protein sequence ID" value="OTF80998.1"/>
    <property type="molecule type" value="Genomic_DNA"/>
</dbReference>
<dbReference type="InterPro" id="IPR013320">
    <property type="entry name" value="ConA-like_dom_sf"/>
</dbReference>
<dbReference type="Pfam" id="PF00054">
    <property type="entry name" value="Laminin_G_1"/>
    <property type="match status" value="1"/>
</dbReference>
<evidence type="ECO:0000313" key="4">
    <source>
        <dbReference type="Proteomes" id="UP000194236"/>
    </source>
</evidence>
<evidence type="ECO:0000313" key="3">
    <source>
        <dbReference type="EMBL" id="OTF80998.1"/>
    </source>
</evidence>
<protein>
    <recommendedName>
        <fullName evidence="2">Laminin G domain-containing protein</fullName>
    </recommendedName>
</protein>
<organism evidence="3 4">
    <name type="scientific">Euroglyphus maynei</name>
    <name type="common">Mayne's house dust mite</name>
    <dbReference type="NCBI Taxonomy" id="6958"/>
    <lineage>
        <taxon>Eukaryota</taxon>
        <taxon>Metazoa</taxon>
        <taxon>Ecdysozoa</taxon>
        <taxon>Arthropoda</taxon>
        <taxon>Chelicerata</taxon>
        <taxon>Arachnida</taxon>
        <taxon>Acari</taxon>
        <taxon>Acariformes</taxon>
        <taxon>Sarcoptiformes</taxon>
        <taxon>Astigmata</taxon>
        <taxon>Psoroptidia</taxon>
        <taxon>Analgoidea</taxon>
        <taxon>Pyroglyphidae</taxon>
        <taxon>Pyroglyphinae</taxon>
        <taxon>Euroglyphus</taxon>
    </lineage>
</organism>
<dbReference type="Proteomes" id="UP000194236">
    <property type="component" value="Unassembled WGS sequence"/>
</dbReference>
<dbReference type="PROSITE" id="PS50025">
    <property type="entry name" value="LAM_G_DOMAIN"/>
    <property type="match status" value="1"/>
</dbReference>
<dbReference type="AlphaFoldDB" id="A0A1Y3BM57"/>